<dbReference type="EMBL" id="JADBGG010000006">
    <property type="protein sequence ID" value="MBE1424573.1"/>
    <property type="molecule type" value="Genomic_DNA"/>
</dbReference>
<comment type="caution">
    <text evidence="1">The sequence shown here is derived from an EMBL/GenBank/DDBJ whole genome shotgun (WGS) entry which is preliminary data.</text>
</comment>
<accession>A0ABR9H1W4</accession>
<evidence type="ECO:0000313" key="1">
    <source>
        <dbReference type="EMBL" id="MBE1424573.1"/>
    </source>
</evidence>
<protein>
    <submittedName>
        <fullName evidence="1">Uncharacterized protein</fullName>
    </submittedName>
</protein>
<proteinExistence type="predicted"/>
<organism evidence="1 2">
    <name type="scientific">Desulfomicrobium macestii</name>
    <dbReference type="NCBI Taxonomy" id="90731"/>
    <lineage>
        <taxon>Bacteria</taxon>
        <taxon>Pseudomonadati</taxon>
        <taxon>Thermodesulfobacteriota</taxon>
        <taxon>Desulfovibrionia</taxon>
        <taxon>Desulfovibrionales</taxon>
        <taxon>Desulfomicrobiaceae</taxon>
        <taxon>Desulfomicrobium</taxon>
    </lineage>
</organism>
<dbReference type="Proteomes" id="UP000639010">
    <property type="component" value="Unassembled WGS sequence"/>
</dbReference>
<name>A0ABR9H1W4_9BACT</name>
<sequence>MTLAQETEALRARLEEWADDPEWALLVRYELLPQKPSPVWHQRLSHKVGRLLRVLGLGRSRYLKQPWHSGLKHVQSPPQARPLLIWSEGHDRRFVRDACEGMKLLLNDHEEFLPVLVTDVADFAFYSRLGWLVEYLSELSGSGPSYRDRKRRYLAWRYRDALAVPLAAGLASKEEWEQVLGITSV</sequence>
<keyword evidence="2" id="KW-1185">Reference proteome</keyword>
<reference evidence="1 2" key="1">
    <citation type="submission" date="2020-10" db="EMBL/GenBank/DDBJ databases">
        <title>Genomic Encyclopedia of Type Strains, Phase IV (KMG-IV): sequencing the most valuable type-strain genomes for metagenomic binning, comparative biology and taxonomic classification.</title>
        <authorList>
            <person name="Goeker M."/>
        </authorList>
    </citation>
    <scope>NUCLEOTIDE SEQUENCE [LARGE SCALE GENOMIC DNA]</scope>
    <source>
        <strain evidence="1 2">DSM 4194</strain>
    </source>
</reference>
<gene>
    <name evidence="1" type="ORF">H4684_001205</name>
</gene>
<dbReference type="RefSeq" id="WP_192623152.1">
    <property type="nucleotide sequence ID" value="NZ_JADBGG010000006.1"/>
</dbReference>
<evidence type="ECO:0000313" key="2">
    <source>
        <dbReference type="Proteomes" id="UP000639010"/>
    </source>
</evidence>